<dbReference type="InterPro" id="IPR028082">
    <property type="entry name" value="Peripla_BP_I"/>
</dbReference>
<sequence>MPRYASSTDVARLAGVSQSAVSRAYRPGASISEETRRKVFEAAEKLGYRPSLIPQIMREHRSYLVAVVVGGLYNPFYAQVLEEFARRLQAVGNQVLLVHVNSGYSLDEAIPKLASYRVDAIVSALAVLSVEAAAALARLRIPVVAFNSAVRNEWVSTVSCANREAGATIAEHFVARGARAFGFITGPLDSPASEDRLAGYRDRLRDGGYPAPQVATGDFHYEGAAGALRTLGAGGLPDAIFCANDLTAMGAIDALRARGARIPQDVMIAGFDGIAAAAWGAYDLTTFEQDAASMVRRAVEIVTATTAMQRPAGEIAISLPPRLVERGSTRREPATPSTAPEN</sequence>
<dbReference type="InterPro" id="IPR010982">
    <property type="entry name" value="Lambda_DNA-bd_dom_sf"/>
</dbReference>
<keyword evidence="3 7" id="KW-0238">DNA-binding</keyword>
<dbReference type="Pfam" id="PF00356">
    <property type="entry name" value="LacI"/>
    <property type="match status" value="1"/>
</dbReference>
<dbReference type="CDD" id="cd01392">
    <property type="entry name" value="HTH_LacI"/>
    <property type="match status" value="1"/>
</dbReference>
<keyword evidence="2" id="KW-0805">Transcription regulation</keyword>
<feature type="domain" description="HTH lacI-type" evidence="6">
    <location>
        <begin position="5"/>
        <end position="59"/>
    </location>
</feature>
<proteinExistence type="predicted"/>
<evidence type="ECO:0000313" key="8">
    <source>
        <dbReference type="Proteomes" id="UP000549457"/>
    </source>
</evidence>
<dbReference type="CDD" id="cd06278">
    <property type="entry name" value="PBP1_LacI-like"/>
    <property type="match status" value="1"/>
</dbReference>
<dbReference type="SUPFAM" id="SSF53822">
    <property type="entry name" value="Periplasmic binding protein-like I"/>
    <property type="match status" value="1"/>
</dbReference>
<evidence type="ECO:0000259" key="6">
    <source>
        <dbReference type="PROSITE" id="PS50932"/>
    </source>
</evidence>
<feature type="region of interest" description="Disordered" evidence="5">
    <location>
        <begin position="322"/>
        <end position="342"/>
    </location>
</feature>
<keyword evidence="1" id="KW-0678">Repressor</keyword>
<evidence type="ECO:0000256" key="3">
    <source>
        <dbReference type="ARBA" id="ARBA00023125"/>
    </source>
</evidence>
<feature type="compositionally biased region" description="Basic and acidic residues" evidence="5">
    <location>
        <begin position="323"/>
        <end position="333"/>
    </location>
</feature>
<dbReference type="Pfam" id="PF13377">
    <property type="entry name" value="Peripla_BP_3"/>
    <property type="match status" value="1"/>
</dbReference>
<dbReference type="InterPro" id="IPR046335">
    <property type="entry name" value="LacI/GalR-like_sensor"/>
</dbReference>
<dbReference type="SUPFAM" id="SSF47413">
    <property type="entry name" value="lambda repressor-like DNA-binding domains"/>
    <property type="match status" value="1"/>
</dbReference>
<evidence type="ECO:0000256" key="1">
    <source>
        <dbReference type="ARBA" id="ARBA00022491"/>
    </source>
</evidence>
<dbReference type="PANTHER" id="PTHR30146">
    <property type="entry name" value="LACI-RELATED TRANSCRIPTIONAL REPRESSOR"/>
    <property type="match status" value="1"/>
</dbReference>
<name>A0A840SJ05_9RHOB</name>
<dbReference type="EMBL" id="JACHFM010000002">
    <property type="protein sequence ID" value="MBB5221857.1"/>
    <property type="molecule type" value="Genomic_DNA"/>
</dbReference>
<keyword evidence="4" id="KW-0804">Transcription</keyword>
<dbReference type="GO" id="GO:0003700">
    <property type="term" value="F:DNA-binding transcription factor activity"/>
    <property type="evidence" value="ECO:0007669"/>
    <property type="project" value="TreeGrafter"/>
</dbReference>
<comment type="caution">
    <text evidence="7">The sequence shown here is derived from an EMBL/GenBank/DDBJ whole genome shotgun (WGS) entry which is preliminary data.</text>
</comment>
<dbReference type="Proteomes" id="UP000549457">
    <property type="component" value="Unassembled WGS sequence"/>
</dbReference>
<dbReference type="InterPro" id="IPR000843">
    <property type="entry name" value="HTH_LacI"/>
</dbReference>
<organism evidence="7 8">
    <name type="scientific">Amaricoccus macauensis</name>
    <dbReference type="NCBI Taxonomy" id="57001"/>
    <lineage>
        <taxon>Bacteria</taxon>
        <taxon>Pseudomonadati</taxon>
        <taxon>Pseudomonadota</taxon>
        <taxon>Alphaproteobacteria</taxon>
        <taxon>Rhodobacterales</taxon>
        <taxon>Paracoccaceae</taxon>
        <taxon>Amaricoccus</taxon>
    </lineage>
</organism>
<dbReference type="SMART" id="SM00354">
    <property type="entry name" value="HTH_LACI"/>
    <property type="match status" value="1"/>
</dbReference>
<keyword evidence="8" id="KW-1185">Reference proteome</keyword>
<evidence type="ECO:0000256" key="2">
    <source>
        <dbReference type="ARBA" id="ARBA00023015"/>
    </source>
</evidence>
<evidence type="ECO:0000313" key="7">
    <source>
        <dbReference type="EMBL" id="MBB5221857.1"/>
    </source>
</evidence>
<protein>
    <submittedName>
        <fullName evidence="7">DNA-binding LacI/PurR family transcriptional regulator</fullName>
    </submittedName>
</protein>
<dbReference type="GO" id="GO:0000976">
    <property type="term" value="F:transcription cis-regulatory region binding"/>
    <property type="evidence" value="ECO:0007669"/>
    <property type="project" value="TreeGrafter"/>
</dbReference>
<dbReference type="Gene3D" id="3.40.50.2300">
    <property type="match status" value="2"/>
</dbReference>
<evidence type="ECO:0000256" key="5">
    <source>
        <dbReference type="SAM" id="MobiDB-lite"/>
    </source>
</evidence>
<evidence type="ECO:0000256" key="4">
    <source>
        <dbReference type="ARBA" id="ARBA00023163"/>
    </source>
</evidence>
<dbReference type="Gene3D" id="1.10.260.40">
    <property type="entry name" value="lambda repressor-like DNA-binding domains"/>
    <property type="match status" value="1"/>
</dbReference>
<dbReference type="RefSeq" id="WP_221288419.1">
    <property type="nucleotide sequence ID" value="NZ_JACHFM010000002.1"/>
</dbReference>
<reference evidence="7 8" key="1">
    <citation type="submission" date="2020-08" db="EMBL/GenBank/DDBJ databases">
        <title>Genomic Encyclopedia of Type Strains, Phase IV (KMG-IV): sequencing the most valuable type-strain genomes for metagenomic binning, comparative biology and taxonomic classification.</title>
        <authorList>
            <person name="Goeker M."/>
        </authorList>
    </citation>
    <scope>NUCLEOTIDE SEQUENCE [LARGE SCALE GENOMIC DNA]</scope>
    <source>
        <strain evidence="7 8">DSM 101730</strain>
    </source>
</reference>
<dbReference type="AlphaFoldDB" id="A0A840SJ05"/>
<dbReference type="PANTHER" id="PTHR30146:SF95">
    <property type="entry name" value="RIBOSE OPERON REPRESSOR"/>
    <property type="match status" value="1"/>
</dbReference>
<accession>A0A840SJ05</accession>
<gene>
    <name evidence="7" type="ORF">HNP73_001793</name>
</gene>
<dbReference type="PROSITE" id="PS50932">
    <property type="entry name" value="HTH_LACI_2"/>
    <property type="match status" value="1"/>
</dbReference>